<gene>
    <name evidence="2" type="ORF">WMO24_11385</name>
</gene>
<dbReference type="EMBL" id="JBBMFA010000101">
    <property type="protein sequence ID" value="MEQ2521025.1"/>
    <property type="molecule type" value="Genomic_DNA"/>
</dbReference>
<accession>A0ABV1GGT2</accession>
<keyword evidence="1" id="KW-0378">Hydrolase</keyword>
<reference evidence="2 3" key="1">
    <citation type="submission" date="2024-03" db="EMBL/GenBank/DDBJ databases">
        <title>Human intestinal bacterial collection.</title>
        <authorList>
            <person name="Pauvert C."/>
            <person name="Hitch T.C.A."/>
            <person name="Clavel T."/>
        </authorList>
    </citation>
    <scope>NUCLEOTIDE SEQUENCE [LARGE SCALE GENOMIC DNA]</scope>
    <source>
        <strain evidence="2 3">CLA-JM-H11</strain>
    </source>
</reference>
<dbReference type="InterPro" id="IPR023365">
    <property type="entry name" value="Sortase_dom-sf"/>
</dbReference>
<dbReference type="CDD" id="cd05826">
    <property type="entry name" value="Sortase_B"/>
    <property type="match status" value="1"/>
</dbReference>
<organism evidence="2 3">
    <name type="scientific">Ruthenibacterium intestinale</name>
    <dbReference type="NCBI Taxonomy" id="3133163"/>
    <lineage>
        <taxon>Bacteria</taxon>
        <taxon>Bacillati</taxon>
        <taxon>Bacillota</taxon>
        <taxon>Clostridia</taxon>
        <taxon>Eubacteriales</taxon>
        <taxon>Oscillospiraceae</taxon>
        <taxon>Ruthenibacterium</taxon>
    </lineage>
</organism>
<dbReference type="InterPro" id="IPR005754">
    <property type="entry name" value="Sortase"/>
</dbReference>
<dbReference type="SUPFAM" id="SSF63817">
    <property type="entry name" value="Sortase"/>
    <property type="match status" value="1"/>
</dbReference>
<dbReference type="Pfam" id="PF04203">
    <property type="entry name" value="Sortase"/>
    <property type="match status" value="1"/>
</dbReference>
<dbReference type="Gene3D" id="2.40.260.10">
    <property type="entry name" value="Sortase"/>
    <property type="match status" value="1"/>
</dbReference>
<sequence>MKPKDAMSYPVMHTPDNPQKYLRRSFYGEYSQSGVPFLDWRCDLQSDHLIVYGHNMKNGTMFSSLRNYTDPAFCAARPVIEFQTADGMEKYMVFAVAAVQKTDTWYSFIHAADSTDFTEQTAAFLQKSLYDTGVTPVYGQQIITLSTCYGSGKNGRLIVAAVKL</sequence>
<comment type="caution">
    <text evidence="2">The sequence shown here is derived from an EMBL/GenBank/DDBJ whole genome shotgun (WGS) entry which is preliminary data.</text>
</comment>
<evidence type="ECO:0000313" key="3">
    <source>
        <dbReference type="Proteomes" id="UP001477672"/>
    </source>
</evidence>
<name>A0ABV1GGT2_9FIRM</name>
<evidence type="ECO:0000256" key="1">
    <source>
        <dbReference type="ARBA" id="ARBA00022801"/>
    </source>
</evidence>
<evidence type="ECO:0000313" key="2">
    <source>
        <dbReference type="EMBL" id="MEQ2521025.1"/>
    </source>
</evidence>
<dbReference type="InterPro" id="IPR009835">
    <property type="entry name" value="SrtB"/>
</dbReference>
<dbReference type="Proteomes" id="UP001477672">
    <property type="component" value="Unassembled WGS sequence"/>
</dbReference>
<keyword evidence="3" id="KW-1185">Reference proteome</keyword>
<proteinExistence type="predicted"/>
<dbReference type="RefSeq" id="WP_349216566.1">
    <property type="nucleotide sequence ID" value="NZ_JBBMFA010000101.1"/>
</dbReference>
<protein>
    <submittedName>
        <fullName evidence="2">Class B sortase</fullName>
    </submittedName>
</protein>